<dbReference type="AlphaFoldDB" id="A0A0D2IRD9"/>
<dbReference type="Proteomes" id="UP000053617">
    <property type="component" value="Unassembled WGS sequence"/>
</dbReference>
<dbReference type="VEuPathDB" id="FungiDB:Z518_03698"/>
<keyword evidence="2" id="KW-0808">Transferase</keyword>
<dbReference type="HOGENOM" id="CLU_026848_0_0_1"/>
<keyword evidence="3" id="KW-0012">Acyltransferase</keyword>
<sequence length="520" mass="57377">MSYIPVIVGVGDTCNRSSRIEDAYEPLQLILQSIRLALKDTDLNHSKQEKLQRAIDSIDVVRTWTWPYDDLPGDISQNLGVDARRRFYTEHGGNKPAKLLDDAARRISKGETKVAVITGGEALASLTACVAAKKVPPPGWTKTKQSVDSVFSATDRDLGTNVGAVHSIGAPIHVYPLFENGFRAHRGQTISQNNEESSQMYAEFAKVAEKQPYAWNYGKKSAAKEDIGTVTKRNRMICFPYPLLMNAFNTVNLSAAVILTSATYAEEMGIPKTKWIYPVGGAGTQDSPNFWERPNYFSSPSIERSIDAGLRVSGLVKDDIDLFDFYSCFPIVPKVAASHLNLPITHGHRALTLLGGLTSFGGAGNNYSMHAITEMTRQLRKGQGRHGLILANGGVMTYQHVICLSTMRRRSDSPYPEQPPLPEYVTDLPVPIVDAKVEGDQEATIETYTVEFARDNTPLRAYIVGRLTSNDHRFVANHADEETLQNISSGPEEKIGRVGRVRNDGTRNLLTLKRDAIGKL</sequence>
<evidence type="ECO:0000259" key="4">
    <source>
        <dbReference type="Pfam" id="PF18313"/>
    </source>
</evidence>
<gene>
    <name evidence="5" type="ORF">Z518_03698</name>
</gene>
<dbReference type="EMBL" id="KN847477">
    <property type="protein sequence ID" value="KIX05726.1"/>
    <property type="molecule type" value="Genomic_DNA"/>
</dbReference>
<evidence type="ECO:0000313" key="5">
    <source>
        <dbReference type="EMBL" id="KIX05726.1"/>
    </source>
</evidence>
<dbReference type="PANTHER" id="PTHR18919:SF139">
    <property type="entry name" value="THIOLASE-LIKE PROTEIN TYPE 1 ADDITIONAL C-TERMINAL DOMAIN-CONTAINING PROTEIN"/>
    <property type="match status" value="1"/>
</dbReference>
<feature type="domain" description="Thiolase-like protein type 1 additional C-terminal" evidence="4">
    <location>
        <begin position="420"/>
        <end position="506"/>
    </location>
</feature>
<evidence type="ECO:0000256" key="1">
    <source>
        <dbReference type="ARBA" id="ARBA00010982"/>
    </source>
</evidence>
<name>A0A0D2IRD9_9EURO</name>
<keyword evidence="6" id="KW-1185">Reference proteome</keyword>
<dbReference type="SUPFAM" id="SSF53901">
    <property type="entry name" value="Thiolase-like"/>
    <property type="match status" value="1"/>
</dbReference>
<proteinExistence type="inferred from homology"/>
<evidence type="ECO:0000313" key="6">
    <source>
        <dbReference type="Proteomes" id="UP000053617"/>
    </source>
</evidence>
<dbReference type="GeneID" id="25291769"/>
<dbReference type="Gene3D" id="2.40.50.840">
    <property type="match status" value="1"/>
</dbReference>
<reference evidence="5 6" key="1">
    <citation type="submission" date="2015-01" db="EMBL/GenBank/DDBJ databases">
        <title>The Genome Sequence of Rhinocladiella mackenzie CBS 650.93.</title>
        <authorList>
            <consortium name="The Broad Institute Genomics Platform"/>
            <person name="Cuomo C."/>
            <person name="de Hoog S."/>
            <person name="Gorbushina A."/>
            <person name="Stielow B."/>
            <person name="Teixiera M."/>
            <person name="Abouelleil A."/>
            <person name="Chapman S.B."/>
            <person name="Priest M."/>
            <person name="Young S.K."/>
            <person name="Wortman J."/>
            <person name="Nusbaum C."/>
            <person name="Birren B."/>
        </authorList>
    </citation>
    <scope>NUCLEOTIDE SEQUENCE [LARGE SCALE GENOMIC DNA]</scope>
    <source>
        <strain evidence="5 6">CBS 650.93</strain>
    </source>
</reference>
<dbReference type="PANTHER" id="PTHR18919">
    <property type="entry name" value="ACETYL-COA C-ACYLTRANSFERASE"/>
    <property type="match status" value="1"/>
</dbReference>
<evidence type="ECO:0000256" key="3">
    <source>
        <dbReference type="ARBA" id="ARBA00023315"/>
    </source>
</evidence>
<dbReference type="InterPro" id="IPR016039">
    <property type="entry name" value="Thiolase-like"/>
</dbReference>
<protein>
    <recommendedName>
        <fullName evidence="4">Thiolase-like protein type 1 additional C-terminal domain-containing protein</fullName>
    </recommendedName>
</protein>
<dbReference type="OrthoDB" id="435240at2759"/>
<dbReference type="GO" id="GO:0016746">
    <property type="term" value="F:acyltransferase activity"/>
    <property type="evidence" value="ECO:0007669"/>
    <property type="project" value="UniProtKB-KW"/>
</dbReference>
<dbReference type="Gene3D" id="3.40.47.10">
    <property type="match status" value="1"/>
</dbReference>
<dbReference type="Pfam" id="PF18313">
    <property type="entry name" value="TLP1_add_C"/>
    <property type="match status" value="1"/>
</dbReference>
<dbReference type="InterPro" id="IPR040771">
    <property type="entry name" value="TLP1_add_C"/>
</dbReference>
<evidence type="ECO:0000256" key="2">
    <source>
        <dbReference type="ARBA" id="ARBA00022679"/>
    </source>
</evidence>
<comment type="similarity">
    <text evidence="1">Belongs to the thiolase-like superfamily. Thiolase family.</text>
</comment>
<dbReference type="RefSeq" id="XP_013272862.1">
    <property type="nucleotide sequence ID" value="XM_013417408.1"/>
</dbReference>
<dbReference type="STRING" id="1442369.A0A0D2IRD9"/>
<organism evidence="5 6">
    <name type="scientific">Rhinocladiella mackenziei CBS 650.93</name>
    <dbReference type="NCBI Taxonomy" id="1442369"/>
    <lineage>
        <taxon>Eukaryota</taxon>
        <taxon>Fungi</taxon>
        <taxon>Dikarya</taxon>
        <taxon>Ascomycota</taxon>
        <taxon>Pezizomycotina</taxon>
        <taxon>Eurotiomycetes</taxon>
        <taxon>Chaetothyriomycetidae</taxon>
        <taxon>Chaetothyriales</taxon>
        <taxon>Herpotrichiellaceae</taxon>
        <taxon>Rhinocladiella</taxon>
    </lineage>
</organism>
<accession>A0A0D2IRD9</accession>